<comment type="caution">
    <text evidence="2">The sequence shown here is derived from an EMBL/GenBank/DDBJ whole genome shotgun (WGS) entry which is preliminary data.</text>
</comment>
<reference evidence="2 3" key="1">
    <citation type="journal article" date="2014" name="BMC Genomics">
        <title>Comparison of environmental and isolate Sulfobacillus genomes reveals diverse carbon, sulfur, nitrogen, and hydrogen metabolisms.</title>
        <authorList>
            <person name="Justice N.B."/>
            <person name="Norman A."/>
            <person name="Brown C.T."/>
            <person name="Singh A."/>
            <person name="Thomas B.C."/>
            <person name="Banfield J.F."/>
        </authorList>
    </citation>
    <scope>NUCLEOTIDE SEQUENCE [LARGE SCALE GENOMIC DNA]</scope>
    <source>
        <strain evidence="2">AMDSBA4</strain>
    </source>
</reference>
<dbReference type="InterPro" id="IPR036291">
    <property type="entry name" value="NAD(P)-bd_dom_sf"/>
</dbReference>
<dbReference type="EMBL" id="PXYW01000001">
    <property type="protein sequence ID" value="PSR35415.1"/>
    <property type="molecule type" value="Genomic_DNA"/>
</dbReference>
<evidence type="ECO:0000259" key="1">
    <source>
        <dbReference type="Pfam" id="PF01488"/>
    </source>
</evidence>
<gene>
    <name evidence="2" type="ORF">C7B46_00005</name>
</gene>
<dbReference type="Pfam" id="PF01488">
    <property type="entry name" value="Shikimate_DH"/>
    <property type="match status" value="1"/>
</dbReference>
<organism evidence="2 3">
    <name type="scientific">Sulfobacillus benefaciens</name>
    <dbReference type="NCBI Taxonomy" id="453960"/>
    <lineage>
        <taxon>Bacteria</taxon>
        <taxon>Bacillati</taxon>
        <taxon>Bacillota</taxon>
        <taxon>Clostridia</taxon>
        <taxon>Eubacteriales</taxon>
        <taxon>Clostridiales Family XVII. Incertae Sedis</taxon>
        <taxon>Sulfobacillus</taxon>
    </lineage>
</organism>
<evidence type="ECO:0000313" key="2">
    <source>
        <dbReference type="EMBL" id="PSR35415.1"/>
    </source>
</evidence>
<dbReference type="Gene3D" id="3.40.50.720">
    <property type="entry name" value="NAD(P)-binding Rossmann-like Domain"/>
    <property type="match status" value="1"/>
</dbReference>
<dbReference type="AlphaFoldDB" id="A0A2T2XLP2"/>
<protein>
    <submittedName>
        <fullName evidence="2">Shikimate dehydrogenase</fullName>
    </submittedName>
</protein>
<sequence>MRRFAFIIHPLRFDDFARKYRFTRYLPQGMVETAFKAVGPVMAGHTTGVRSLTGEELEGWLIGLPLTPKILLESPYEWVLKKLERAGHLAEQLGADILGLGAFTKIAGDRGITLSERLSIPVTTGNSYTTATAVEGTLRGAERMGINLNTAQVTVIGATGSIGEATSQILAPRVRFLRLVARTRENLEILAHKILSENPEINVSISQNVAESVHDSDIVVAVSSAQDAIVEPEDLKPGSVITDVARPRNISSRVSQARPDVLVLDGGVIEVPGPEANMGFDFGFPPKMVEACMAETMILALSGRLENFTLGSHIEVQKVKEINQLGQLHGFRMAGFRRFERAIDENEIELIRERAHKTVEPERPMTYRLP</sequence>
<feature type="domain" description="Quinate/shikimate 5-dehydrogenase/glutamyl-tRNA reductase" evidence="1">
    <location>
        <begin position="143"/>
        <end position="257"/>
    </location>
</feature>
<proteinExistence type="predicted"/>
<dbReference type="InterPro" id="IPR006151">
    <property type="entry name" value="Shikm_DH/Glu-tRNA_Rdtase"/>
</dbReference>
<accession>A0A2T2XLP2</accession>
<evidence type="ECO:0000313" key="3">
    <source>
        <dbReference type="Proteomes" id="UP000242972"/>
    </source>
</evidence>
<dbReference type="SUPFAM" id="SSF51735">
    <property type="entry name" value="NAD(P)-binding Rossmann-fold domains"/>
    <property type="match status" value="1"/>
</dbReference>
<name>A0A2T2XLP2_9FIRM</name>
<dbReference type="Proteomes" id="UP000242972">
    <property type="component" value="Unassembled WGS sequence"/>
</dbReference>